<sequence length="101" mass="11653">MYLEISKHTIWINSNGTQKDNEKVTMFHRLLVEHGLNDGSCLETNKNGKGIALTVCDYSTVEELRQYTQDVKALIKAEKLTPTEQDTQIARECEYQINLEY</sequence>
<evidence type="ECO:0000313" key="2">
    <source>
        <dbReference type="Proteomes" id="UP000202763"/>
    </source>
</evidence>
<dbReference type="KEGG" id="vg:26796589"/>
<dbReference type="EMBL" id="KR534323">
    <property type="protein sequence ID" value="AKO60995.1"/>
    <property type="molecule type" value="Genomic_DNA"/>
</dbReference>
<organism evidence="1 2">
    <name type="scientific">Pseudoalteromonas phage H101</name>
    <dbReference type="NCBI Taxonomy" id="1654919"/>
    <lineage>
        <taxon>Viruses</taxon>
        <taxon>Duplodnaviria</taxon>
        <taxon>Heunggongvirae</taxon>
        <taxon>Uroviricota</taxon>
        <taxon>Caudoviricetes</taxon>
        <taxon>Shandongvirus</taxon>
        <taxon>Shandongvirus H101</taxon>
    </lineage>
</organism>
<protein>
    <submittedName>
        <fullName evidence="1">Uncharacterized protein</fullName>
    </submittedName>
</protein>
<keyword evidence="2" id="KW-1185">Reference proteome</keyword>
<proteinExistence type="predicted"/>
<reference evidence="1 2" key="1">
    <citation type="submission" date="2015-05" db="EMBL/GenBank/DDBJ databases">
        <authorList>
            <person name="Wang D.B."/>
            <person name="Wang M."/>
        </authorList>
    </citation>
    <scope>NUCLEOTIDE SEQUENCE [LARGE SCALE GENOMIC DNA]</scope>
</reference>
<dbReference type="Proteomes" id="UP000202763">
    <property type="component" value="Segment"/>
</dbReference>
<name>A0A0H4J252_9CAUD</name>
<dbReference type="GeneID" id="26796589"/>
<evidence type="ECO:0000313" key="1">
    <source>
        <dbReference type="EMBL" id="AKO60995.1"/>
    </source>
</evidence>
<dbReference type="RefSeq" id="YP_009225528.1">
    <property type="nucleotide sequence ID" value="NC_029094.1"/>
</dbReference>
<accession>A0A0H4J252</accession>